<evidence type="ECO:0000256" key="1">
    <source>
        <dbReference type="ARBA" id="ARBA00023002"/>
    </source>
</evidence>
<dbReference type="Proteomes" id="UP001605036">
    <property type="component" value="Unassembled WGS sequence"/>
</dbReference>
<dbReference type="EMBL" id="JBHFFA010000008">
    <property type="protein sequence ID" value="KAL2608024.1"/>
    <property type="molecule type" value="Genomic_DNA"/>
</dbReference>
<dbReference type="InterPro" id="IPR042098">
    <property type="entry name" value="TauD-like_sf"/>
</dbReference>
<keyword evidence="4" id="KW-1185">Reference proteome</keyword>
<name>A0ABD1XH01_9MARC</name>
<keyword evidence="1" id="KW-0560">Oxidoreductase</keyword>
<reference evidence="3 4" key="1">
    <citation type="submission" date="2024-09" db="EMBL/GenBank/DDBJ databases">
        <title>Chromosome-scale assembly of Riccia fluitans.</title>
        <authorList>
            <person name="Paukszto L."/>
            <person name="Sawicki J."/>
            <person name="Karawczyk K."/>
            <person name="Piernik-Szablinska J."/>
            <person name="Szczecinska M."/>
            <person name="Mazdziarz M."/>
        </authorList>
    </citation>
    <scope>NUCLEOTIDE SEQUENCE [LARGE SCALE GENOMIC DNA]</scope>
    <source>
        <strain evidence="3">Rf_01</strain>
        <tissue evidence="3">Aerial parts of the thallus</tissue>
    </source>
</reference>
<dbReference type="InterPro" id="IPR003819">
    <property type="entry name" value="TauD/TfdA-like"/>
</dbReference>
<evidence type="ECO:0000313" key="4">
    <source>
        <dbReference type="Proteomes" id="UP001605036"/>
    </source>
</evidence>
<evidence type="ECO:0000259" key="2">
    <source>
        <dbReference type="Pfam" id="PF02668"/>
    </source>
</evidence>
<dbReference type="SUPFAM" id="SSF51197">
    <property type="entry name" value="Clavaminate synthase-like"/>
    <property type="match status" value="1"/>
</dbReference>
<dbReference type="AlphaFoldDB" id="A0ABD1XH01"/>
<organism evidence="3 4">
    <name type="scientific">Riccia fluitans</name>
    <dbReference type="NCBI Taxonomy" id="41844"/>
    <lineage>
        <taxon>Eukaryota</taxon>
        <taxon>Viridiplantae</taxon>
        <taxon>Streptophyta</taxon>
        <taxon>Embryophyta</taxon>
        <taxon>Marchantiophyta</taxon>
        <taxon>Marchantiopsida</taxon>
        <taxon>Marchantiidae</taxon>
        <taxon>Marchantiales</taxon>
        <taxon>Ricciaceae</taxon>
        <taxon>Riccia</taxon>
    </lineage>
</organism>
<sequence length="466" mass="52573">MVSLCSDVIIRGISLHSSGSTSSSHPAAGVSLGRFQRIQQLRSERCRASSFVRGLSVLGSSSSYSSLITSAQLFATSAKLRKIRREKISCSAMGIQVVERDQEIQSESETQRSWFLDISIPPETVAGFKEDYEAEAKTWAPDLGTTMDFYRLEEFIASAHMLARKWLPRDVVRKLETFYHDPRQPSVMVIRGLPIDEDMPPTTYDGVKTKVGKYMSEAWLLGIGRIVGQPFNFKLPPQMVTAAGGGMELIVREILPRREKEQNASNYGSSVILEMHRDFFTCAPECAVDVLIFMGLRGDPRKIGKTLVADYYEIYNRLSPDDIQILREQSLTWQFGPTAESGFTHPVIFGTEENPEFYIFEEEVLSSPVEDRVKGSAEAMAAYRRLKDVAREVAVEHGGVDVERGVVLLLNQRRVSHGRTSFEAKYDGNDRWVQKILVNQGQIWQPYGPVPWPERHITYRTVKHGP</sequence>
<feature type="domain" description="TauD/TfdA-like" evidence="2">
    <location>
        <begin position="261"/>
        <end position="434"/>
    </location>
</feature>
<protein>
    <recommendedName>
        <fullName evidence="2">TauD/TfdA-like domain-containing protein</fullName>
    </recommendedName>
</protein>
<dbReference type="GO" id="GO:0016491">
    <property type="term" value="F:oxidoreductase activity"/>
    <property type="evidence" value="ECO:0007669"/>
    <property type="project" value="UniProtKB-KW"/>
</dbReference>
<evidence type="ECO:0000313" key="3">
    <source>
        <dbReference type="EMBL" id="KAL2608024.1"/>
    </source>
</evidence>
<gene>
    <name evidence="3" type="ORF">R1flu_026597</name>
</gene>
<proteinExistence type="predicted"/>
<accession>A0ABD1XH01</accession>
<dbReference type="Pfam" id="PF02668">
    <property type="entry name" value="TauD"/>
    <property type="match status" value="1"/>
</dbReference>
<dbReference type="Gene3D" id="3.60.130.10">
    <property type="entry name" value="Clavaminate synthase-like"/>
    <property type="match status" value="1"/>
</dbReference>
<comment type="caution">
    <text evidence="3">The sequence shown here is derived from an EMBL/GenBank/DDBJ whole genome shotgun (WGS) entry which is preliminary data.</text>
</comment>